<dbReference type="AlphaFoldDB" id="A0A2T8IFB8"/>
<proteinExistence type="predicted"/>
<organism evidence="3">
    <name type="scientific">Panicum hallii</name>
    <dbReference type="NCBI Taxonomy" id="206008"/>
    <lineage>
        <taxon>Eukaryota</taxon>
        <taxon>Viridiplantae</taxon>
        <taxon>Streptophyta</taxon>
        <taxon>Embryophyta</taxon>
        <taxon>Tracheophyta</taxon>
        <taxon>Spermatophyta</taxon>
        <taxon>Magnoliopsida</taxon>
        <taxon>Liliopsida</taxon>
        <taxon>Poales</taxon>
        <taxon>Poaceae</taxon>
        <taxon>PACMAD clade</taxon>
        <taxon>Panicoideae</taxon>
        <taxon>Panicodae</taxon>
        <taxon>Paniceae</taxon>
        <taxon>Panicinae</taxon>
        <taxon>Panicum</taxon>
        <taxon>Panicum sect. Panicum</taxon>
    </lineage>
</organism>
<dbReference type="Gramene" id="PVH36359">
    <property type="protein sequence ID" value="PVH36359"/>
    <property type="gene ID" value="PAHAL_6G059100"/>
</dbReference>
<evidence type="ECO:0000256" key="1">
    <source>
        <dbReference type="SAM" id="Coils"/>
    </source>
</evidence>
<gene>
    <name evidence="3" type="ORF">PAHAL_6G059100</name>
</gene>
<dbReference type="PANTHER" id="PTHR31071">
    <property type="entry name" value="GB|AAF24581.1"/>
    <property type="match status" value="1"/>
</dbReference>
<dbReference type="Proteomes" id="UP000243499">
    <property type="component" value="Chromosome 6"/>
</dbReference>
<reference evidence="3" key="1">
    <citation type="submission" date="2018-04" db="EMBL/GenBank/DDBJ databases">
        <title>WGS assembly of Panicum hallii.</title>
        <authorList>
            <person name="Lovell J."/>
            <person name="Jenkins J."/>
            <person name="Lowry D."/>
            <person name="Mamidi S."/>
            <person name="Sreedasyam A."/>
            <person name="Weng X."/>
            <person name="Barry K."/>
            <person name="Bonette J."/>
            <person name="Campitelli B."/>
            <person name="Daum C."/>
            <person name="Gordon S."/>
            <person name="Gould B."/>
            <person name="Lipzen A."/>
            <person name="Macqueen A."/>
            <person name="Palacio-Mejia J."/>
            <person name="Plott C."/>
            <person name="Shakirov E."/>
            <person name="Shu S."/>
            <person name="Yoshinaga Y."/>
            <person name="Zane M."/>
            <person name="Rokhsar D."/>
            <person name="Grimwood J."/>
            <person name="Schmutz J."/>
            <person name="Juenger T."/>
        </authorList>
    </citation>
    <scope>NUCLEOTIDE SEQUENCE [LARGE SCALE GENOMIC DNA]</scope>
    <source>
        <strain evidence="3">FIL2</strain>
    </source>
</reference>
<name>A0A2T8IFB8_9POAL</name>
<dbReference type="InterPro" id="IPR043424">
    <property type="entry name" value="BLT-like"/>
</dbReference>
<feature type="compositionally biased region" description="Low complexity" evidence="2">
    <location>
        <begin position="31"/>
        <end position="44"/>
    </location>
</feature>
<feature type="compositionally biased region" description="Pro residues" evidence="2">
    <location>
        <begin position="1"/>
        <end position="19"/>
    </location>
</feature>
<evidence type="ECO:0000256" key="2">
    <source>
        <dbReference type="SAM" id="MobiDB-lite"/>
    </source>
</evidence>
<feature type="coiled-coil region" evidence="1">
    <location>
        <begin position="202"/>
        <end position="382"/>
    </location>
</feature>
<feature type="region of interest" description="Disordered" evidence="2">
    <location>
        <begin position="1"/>
        <end position="80"/>
    </location>
</feature>
<accession>A0A2T8IFB8</accession>
<evidence type="ECO:0000313" key="3">
    <source>
        <dbReference type="EMBL" id="PVH36359.1"/>
    </source>
</evidence>
<dbReference type="EMBL" id="CM008051">
    <property type="protein sequence ID" value="PVH36359.1"/>
    <property type="molecule type" value="Genomic_DNA"/>
</dbReference>
<feature type="compositionally biased region" description="Basic residues" evidence="2">
    <location>
        <begin position="20"/>
        <end position="30"/>
    </location>
</feature>
<protein>
    <submittedName>
        <fullName evidence="3">Uncharacterized protein</fullName>
    </submittedName>
</protein>
<sequence>MPPASRPAPASSAPPPLPRAPRRLSRRRPLKAAQPAAAPSAGGAASRGGGPSTPHVLWAARGGEGNAGAEKPRGDPPSSVRRLAAAVWRLRPPEEAPAAGQRADAAAARVGLEHIPRHLQGQLLRKDPLGHHHRLKDDISSPNSVLEPHSGELHKVHLRLASSMEDATKWEPVNIKSIEPDGAYVIASQLNLVEEQHGGSYVASLEMELQQARDRVSKLEAERVSAKKQLDHLFKKLAEEKAAWRNREHKKVRAILEDMKADLEHEKKNRRQLETINFKLVDELKEVKMAAKQLLQEYDNEQKTRELTEEVCNKLVREIEEHKSEIEALKQDSVKLRGELDEDRKLLQMAEVWREERVQMKLVDAKLTLEAKYDQLSKLQEDVEAFISTFSSSKGDSTVVEAACNIAQTIGAVREEEVKFTYELPRASEDILSIFEELRPSDETVTKETEPCPKQSYAMCKSEIQEASSASDIFLENRAKLFQDGNHSDESEMEDGSSWETMSHEEMQGSSHSPYGSDPSVNKIFDRISWTSGNDSEGGQTNKLCDDLSNVYLTDMKQPKKKESAISKLWKSSPLKNYEFRTKDAAEMTNGRSSSASLPNGVFSNAKGLNLDMGDSTPSTAQWSSPDSMNSQLNRGFRGCMELVQRQSLKAKLLEARMETQKIQLRHVLNQKT</sequence>
<dbReference type="PANTHER" id="PTHR31071:SF12">
    <property type="entry name" value="OS08G0190700 PROTEIN"/>
    <property type="match status" value="1"/>
</dbReference>
<feature type="region of interest" description="Disordered" evidence="2">
    <location>
        <begin position="483"/>
        <end position="519"/>
    </location>
</feature>
<keyword evidence="1" id="KW-0175">Coiled coil</keyword>